<dbReference type="InterPro" id="IPR021401">
    <property type="entry name" value="DUF3040"/>
</dbReference>
<accession>A0A6J6CLY1</accession>
<sequence>MRKRPTRSQLAPDLKLFYCVDMALSDRELRLLAEMEQALSADDPGLVSTLTGARRRGPGAAIGVAALVVGIATLFAGLIAQATLVGVAGFVIALVGVVILINALTTMAKGARPADSTGRARRKGFGKGFTKGLEDRWDQRNNG</sequence>
<feature type="region of interest" description="Disordered" evidence="1">
    <location>
        <begin position="112"/>
        <end position="143"/>
    </location>
</feature>
<keyword evidence="2" id="KW-1133">Transmembrane helix</keyword>
<keyword evidence="2" id="KW-0812">Transmembrane</keyword>
<dbReference type="Pfam" id="PF11239">
    <property type="entry name" value="DUF3040"/>
    <property type="match status" value="1"/>
</dbReference>
<feature type="transmembrane region" description="Helical" evidence="2">
    <location>
        <begin position="60"/>
        <end position="79"/>
    </location>
</feature>
<proteinExistence type="predicted"/>
<evidence type="ECO:0000256" key="1">
    <source>
        <dbReference type="SAM" id="MobiDB-lite"/>
    </source>
</evidence>
<feature type="transmembrane region" description="Helical" evidence="2">
    <location>
        <begin position="85"/>
        <end position="104"/>
    </location>
</feature>
<feature type="compositionally biased region" description="Basic and acidic residues" evidence="1">
    <location>
        <begin position="132"/>
        <end position="143"/>
    </location>
</feature>
<name>A0A6J6CLY1_9ZZZZ</name>
<reference evidence="3" key="1">
    <citation type="submission" date="2020-05" db="EMBL/GenBank/DDBJ databases">
        <authorList>
            <person name="Chiriac C."/>
            <person name="Salcher M."/>
            <person name="Ghai R."/>
            <person name="Kavagutti S V."/>
        </authorList>
    </citation>
    <scope>NUCLEOTIDE SEQUENCE</scope>
</reference>
<organism evidence="3">
    <name type="scientific">freshwater metagenome</name>
    <dbReference type="NCBI Taxonomy" id="449393"/>
    <lineage>
        <taxon>unclassified sequences</taxon>
        <taxon>metagenomes</taxon>
        <taxon>ecological metagenomes</taxon>
    </lineage>
</organism>
<dbReference type="EMBL" id="CAEZTA010000027">
    <property type="protein sequence ID" value="CAB4552481.1"/>
    <property type="molecule type" value="Genomic_DNA"/>
</dbReference>
<evidence type="ECO:0000313" key="3">
    <source>
        <dbReference type="EMBL" id="CAB4552481.1"/>
    </source>
</evidence>
<evidence type="ECO:0000256" key="2">
    <source>
        <dbReference type="SAM" id="Phobius"/>
    </source>
</evidence>
<gene>
    <name evidence="3" type="ORF">UFOPK1541_00349</name>
</gene>
<keyword evidence="2" id="KW-0472">Membrane</keyword>
<protein>
    <submittedName>
        <fullName evidence="3">Unannotated protein</fullName>
    </submittedName>
</protein>
<dbReference type="AlphaFoldDB" id="A0A6J6CLY1"/>